<dbReference type="GO" id="GO:0004888">
    <property type="term" value="F:transmembrane signaling receptor activity"/>
    <property type="evidence" value="ECO:0007669"/>
    <property type="project" value="InterPro"/>
</dbReference>
<proteinExistence type="inferred from homology"/>
<dbReference type="STRING" id="1462993.A6V36_18055"/>
<evidence type="ECO:0000256" key="1">
    <source>
        <dbReference type="ARBA" id="ARBA00022481"/>
    </source>
</evidence>
<dbReference type="GO" id="GO:0007165">
    <property type="term" value="P:signal transduction"/>
    <property type="evidence" value="ECO:0007669"/>
    <property type="project" value="UniProtKB-KW"/>
</dbReference>
<dbReference type="EMBL" id="LXKA01000382">
    <property type="protein sequence ID" value="OAJ52037.1"/>
    <property type="molecule type" value="Genomic_DNA"/>
</dbReference>
<evidence type="ECO:0000256" key="2">
    <source>
        <dbReference type="ARBA" id="ARBA00029447"/>
    </source>
</evidence>
<dbReference type="Gene3D" id="1.10.287.950">
    <property type="entry name" value="Methyl-accepting chemotaxis protein"/>
    <property type="match status" value="1"/>
</dbReference>
<dbReference type="InterPro" id="IPR004090">
    <property type="entry name" value="Chemotax_Me-accpt_rcpt"/>
</dbReference>
<name>A0A1A9MWS5_9BURK</name>
<evidence type="ECO:0000259" key="4">
    <source>
        <dbReference type="PROSITE" id="PS50111"/>
    </source>
</evidence>
<organism evidence="5 6">
    <name type="scientific">Paraburkholderia ginsengiterrae</name>
    <dbReference type="NCBI Taxonomy" id="1462993"/>
    <lineage>
        <taxon>Bacteria</taxon>
        <taxon>Pseudomonadati</taxon>
        <taxon>Pseudomonadota</taxon>
        <taxon>Betaproteobacteria</taxon>
        <taxon>Burkholderiales</taxon>
        <taxon>Burkholderiaceae</taxon>
        <taxon>Paraburkholderia</taxon>
    </lineage>
</organism>
<comment type="similarity">
    <text evidence="2">Belongs to the methyl-accepting chemotaxis (MCP) protein family.</text>
</comment>
<protein>
    <recommendedName>
        <fullName evidence="4">Methyl-accepting transducer domain-containing protein</fullName>
    </recommendedName>
</protein>
<dbReference type="PANTHER" id="PTHR43531">
    <property type="entry name" value="PROTEIN ICFG"/>
    <property type="match status" value="1"/>
</dbReference>
<sequence>MIGGVRIGVSAMTVATSELSAGNDDLAGRTEAQASSTTEITERTGELRQSVFDATSDTLEAERYAESANGAAKQGTEAVEAVVECMTDIVQGARAMSDVMSTIESIAAQINLLALNAAVEAARAGEQGRGFAVVANEVRSLANRVKEATSKIKGLIDGSLARTHAGSRTVDQAARSIAKLGEAISAVDAIVRKISSRSQLQCNALDDIHRALGGIDEMTQQNAALVEQSSAATASIASQARQLELTLAVFR</sequence>
<dbReference type="SUPFAM" id="SSF58104">
    <property type="entry name" value="Methyl-accepting chemotaxis protein (MCP) signaling domain"/>
    <property type="match status" value="1"/>
</dbReference>
<dbReference type="GO" id="GO:0006935">
    <property type="term" value="P:chemotaxis"/>
    <property type="evidence" value="ECO:0007669"/>
    <property type="project" value="InterPro"/>
</dbReference>
<gene>
    <name evidence="5" type="ORF">A6V37_10235</name>
</gene>
<dbReference type="PANTHER" id="PTHR43531:SF14">
    <property type="entry name" value="METHYL-ACCEPTING CHEMOTAXIS PROTEIN I-RELATED"/>
    <property type="match status" value="1"/>
</dbReference>
<evidence type="ECO:0000313" key="6">
    <source>
        <dbReference type="Proteomes" id="UP000078116"/>
    </source>
</evidence>
<keyword evidence="3" id="KW-0807">Transducer</keyword>
<dbReference type="PRINTS" id="PR00260">
    <property type="entry name" value="CHEMTRNSDUCR"/>
</dbReference>
<feature type="domain" description="Methyl-accepting transducer" evidence="4">
    <location>
        <begin position="8"/>
        <end position="237"/>
    </location>
</feature>
<dbReference type="AlphaFoldDB" id="A0A1A9MWS5"/>
<dbReference type="InterPro" id="IPR004089">
    <property type="entry name" value="MCPsignal_dom"/>
</dbReference>
<dbReference type="PROSITE" id="PS50111">
    <property type="entry name" value="CHEMOTAXIS_TRANSDUC_2"/>
    <property type="match status" value="1"/>
</dbReference>
<evidence type="ECO:0000256" key="3">
    <source>
        <dbReference type="PROSITE-ProRule" id="PRU00284"/>
    </source>
</evidence>
<evidence type="ECO:0000313" key="5">
    <source>
        <dbReference type="EMBL" id="OAJ52037.1"/>
    </source>
</evidence>
<dbReference type="GO" id="GO:0005886">
    <property type="term" value="C:plasma membrane"/>
    <property type="evidence" value="ECO:0007669"/>
    <property type="project" value="TreeGrafter"/>
</dbReference>
<dbReference type="Pfam" id="PF00015">
    <property type="entry name" value="MCPsignal"/>
    <property type="match status" value="1"/>
</dbReference>
<accession>A0A1A9MWS5</accession>
<dbReference type="Proteomes" id="UP000078116">
    <property type="component" value="Unassembled WGS sequence"/>
</dbReference>
<keyword evidence="1" id="KW-0488">Methylation</keyword>
<comment type="caution">
    <text evidence="5">The sequence shown here is derived from an EMBL/GenBank/DDBJ whole genome shotgun (WGS) entry which is preliminary data.</text>
</comment>
<reference evidence="5 6" key="1">
    <citation type="submission" date="2016-04" db="EMBL/GenBank/DDBJ databases">
        <title>Reclassification of Paraburkholderia panaciterrae (Farh et al. 2015) Dobritsa &amp; Samadpour 2016 as a later homotypic synonym of Paraburkholderia ginsengiterrae (Farh et al. 2015) Dobritsa &amp; Samadpour 2016.</title>
        <authorList>
            <person name="Dobritsa A.P."/>
            <person name="Kutumbaka K."/>
            <person name="Samadpour M."/>
        </authorList>
    </citation>
    <scope>NUCLEOTIDE SEQUENCE [LARGE SCALE GENOMIC DNA]</scope>
    <source>
        <strain evidence="5 6">DCY85</strain>
    </source>
</reference>
<dbReference type="InterPro" id="IPR051310">
    <property type="entry name" value="MCP_chemotaxis"/>
</dbReference>
<dbReference type="SMART" id="SM00283">
    <property type="entry name" value="MA"/>
    <property type="match status" value="1"/>
</dbReference>